<dbReference type="Pfam" id="PF01584">
    <property type="entry name" value="CheW"/>
    <property type="match status" value="1"/>
</dbReference>
<evidence type="ECO:0000313" key="5">
    <source>
        <dbReference type="Proteomes" id="UP000439591"/>
    </source>
</evidence>
<dbReference type="AlphaFoldDB" id="A0A5S9PQL8"/>
<dbReference type="InterPro" id="IPR002545">
    <property type="entry name" value="CheW-lke_dom"/>
</dbReference>
<feature type="domain" description="CheW-like" evidence="1">
    <location>
        <begin position="17"/>
        <end position="123"/>
    </location>
</feature>
<accession>A0A5S9PQL8</accession>
<dbReference type="GO" id="GO:0006935">
    <property type="term" value="P:chemotaxis"/>
    <property type="evidence" value="ECO:0007669"/>
    <property type="project" value="InterPro"/>
</dbReference>
<sequence length="153" mass="16564">MNTVAKTQSSVLTNIVLPLQGHNLLIPNAAVAEVVLAGQLSSAVSSSFLLGYMAWREQEIPVISFEGLLDGYLPPSLELRQMVVLHGISNRQNMPFFGLVLSGVPRLARLRDSDITEVDADDSPLVYSHVSALGMALKIPNWDALEQEILAGL</sequence>
<reference evidence="4 5" key="1">
    <citation type="submission" date="2019-11" db="EMBL/GenBank/DDBJ databases">
        <authorList>
            <person name="Holert J."/>
        </authorList>
    </citation>
    <scope>NUCLEOTIDE SEQUENCE [LARGE SCALE GENOMIC DNA]</scope>
    <source>
        <strain evidence="2">BC3_2A</strain>
        <strain evidence="3">SB11_1A</strain>
    </source>
</reference>
<gene>
    <name evidence="3" type="ORF">IHBHHGIJ_02953</name>
    <name evidence="2" type="ORF">KFEGEMFD_02326</name>
</gene>
<organism evidence="3 4">
    <name type="scientific">Zhongshania aliphaticivorans</name>
    <dbReference type="NCBI Taxonomy" id="1470434"/>
    <lineage>
        <taxon>Bacteria</taxon>
        <taxon>Pseudomonadati</taxon>
        <taxon>Pseudomonadota</taxon>
        <taxon>Gammaproteobacteria</taxon>
        <taxon>Cellvibrionales</taxon>
        <taxon>Spongiibacteraceae</taxon>
        <taxon>Zhongshania</taxon>
    </lineage>
</organism>
<dbReference type="Proteomes" id="UP000439591">
    <property type="component" value="Unassembled WGS sequence"/>
</dbReference>
<dbReference type="Proteomes" id="UP000435877">
    <property type="component" value="Unassembled WGS sequence"/>
</dbReference>
<dbReference type="GO" id="GO:0007165">
    <property type="term" value="P:signal transduction"/>
    <property type="evidence" value="ECO:0007669"/>
    <property type="project" value="InterPro"/>
</dbReference>
<dbReference type="EMBL" id="CACSIM010000003">
    <property type="protein sequence ID" value="CAA0106290.1"/>
    <property type="molecule type" value="Genomic_DNA"/>
</dbReference>
<dbReference type="OrthoDB" id="5765252at2"/>
<dbReference type="RefSeq" id="WP_159269647.1">
    <property type="nucleotide sequence ID" value="NZ_CACSIK010000002.1"/>
</dbReference>
<evidence type="ECO:0000313" key="4">
    <source>
        <dbReference type="Proteomes" id="UP000435877"/>
    </source>
</evidence>
<proteinExistence type="predicted"/>
<keyword evidence="4" id="KW-1185">Reference proteome</keyword>
<dbReference type="SUPFAM" id="SSF50341">
    <property type="entry name" value="CheW-like"/>
    <property type="match status" value="1"/>
</dbReference>
<name>A0A5S9PQL8_9GAMM</name>
<dbReference type="InterPro" id="IPR036061">
    <property type="entry name" value="CheW-like_dom_sf"/>
</dbReference>
<evidence type="ECO:0000313" key="3">
    <source>
        <dbReference type="EMBL" id="CAA0106471.1"/>
    </source>
</evidence>
<evidence type="ECO:0000259" key="1">
    <source>
        <dbReference type="Pfam" id="PF01584"/>
    </source>
</evidence>
<evidence type="ECO:0000313" key="2">
    <source>
        <dbReference type="EMBL" id="CAA0106290.1"/>
    </source>
</evidence>
<protein>
    <recommendedName>
        <fullName evidence="1">CheW-like domain-containing protein</fullName>
    </recommendedName>
</protein>
<dbReference type="EMBL" id="CACSIK010000002">
    <property type="protein sequence ID" value="CAA0106471.1"/>
    <property type="molecule type" value="Genomic_DNA"/>
</dbReference>